<dbReference type="Proteomes" id="UP000095286">
    <property type="component" value="Unplaced"/>
</dbReference>
<protein>
    <submittedName>
        <fullName evidence="2">Protein disulfide-isomerase</fullName>
    </submittedName>
</protein>
<accession>A0AC35UG00</accession>
<sequence>MLAKLIALTLLVASVSAGSYGTKGDVVELTEANFEQQVIKSDAVWIVKFYSPNCGHCVAMTEDFLKAAKALKGLAKVGAVDMTQHRSVGGPYNIQGFPTIKIFGANKKKPLDFNGQRTAASFVESCIKEVSATAKARLGGKSSGSSGNNGKSGGNNGKSEVVDLTESNFDELVYNSDSAWLVAYTAPWCGHCKQLHPNWVAASSQLKGKFKLGSVDATVHGALAQKFGVQGYPTIKYFPAGSMKSSDAQEYDGGRTANDIVSWASKKVAENLPAPEVVEVLDQEQTENKVCKDKQLCIIAVLPHILDCQSKCRNDYVAMLQKLADKYKKNIWGWAWTEAGKQYQMEEAFEIGGFGYPAMVAVNTRKQKFSMLKGSFAEDGISEFLRDLSYGRGNTQTLAGNKFPVIQKVAAWDGKDGEMPVEEEIDLSDVELDDIKTDL</sequence>
<dbReference type="WBParaSite" id="RSKR_0001141600.1">
    <property type="protein sequence ID" value="RSKR_0001141600.1"/>
    <property type="gene ID" value="RSKR_0001141600"/>
</dbReference>
<reference evidence="2" key="1">
    <citation type="submission" date="2016-11" db="UniProtKB">
        <authorList>
            <consortium name="WormBaseParasite"/>
        </authorList>
    </citation>
    <scope>IDENTIFICATION</scope>
    <source>
        <strain evidence="2">KR3021</strain>
    </source>
</reference>
<evidence type="ECO:0000313" key="2">
    <source>
        <dbReference type="WBParaSite" id="RSKR_0001141600.1"/>
    </source>
</evidence>
<name>A0AC35UG00_9BILA</name>
<proteinExistence type="predicted"/>
<evidence type="ECO:0000313" key="1">
    <source>
        <dbReference type="Proteomes" id="UP000095286"/>
    </source>
</evidence>
<organism evidence="1 2">
    <name type="scientific">Rhabditophanes sp. KR3021</name>
    <dbReference type="NCBI Taxonomy" id="114890"/>
    <lineage>
        <taxon>Eukaryota</taxon>
        <taxon>Metazoa</taxon>
        <taxon>Ecdysozoa</taxon>
        <taxon>Nematoda</taxon>
        <taxon>Chromadorea</taxon>
        <taxon>Rhabditida</taxon>
        <taxon>Tylenchina</taxon>
        <taxon>Panagrolaimomorpha</taxon>
        <taxon>Strongyloidoidea</taxon>
        <taxon>Alloionematidae</taxon>
        <taxon>Rhabditophanes</taxon>
    </lineage>
</organism>